<protein>
    <recommendedName>
        <fullName evidence="1">At1g61320/AtMIF1 LRR domain-containing protein</fullName>
    </recommendedName>
</protein>
<evidence type="ECO:0000259" key="1">
    <source>
        <dbReference type="Pfam" id="PF23622"/>
    </source>
</evidence>
<dbReference type="InterPro" id="IPR055357">
    <property type="entry name" value="LRR_At1g61320_AtMIF1"/>
</dbReference>
<dbReference type="OrthoDB" id="1932213at2759"/>
<evidence type="ECO:0000313" key="3">
    <source>
        <dbReference type="Proteomes" id="UP000224567"/>
    </source>
</evidence>
<organism evidence="2 3">
    <name type="scientific">Capsicum baccatum</name>
    <name type="common">Peruvian pepper</name>
    <dbReference type="NCBI Taxonomy" id="33114"/>
    <lineage>
        <taxon>Eukaryota</taxon>
        <taxon>Viridiplantae</taxon>
        <taxon>Streptophyta</taxon>
        <taxon>Embryophyta</taxon>
        <taxon>Tracheophyta</taxon>
        <taxon>Spermatophyta</taxon>
        <taxon>Magnoliopsida</taxon>
        <taxon>eudicotyledons</taxon>
        <taxon>Gunneridae</taxon>
        <taxon>Pentapetalae</taxon>
        <taxon>asterids</taxon>
        <taxon>lamiids</taxon>
        <taxon>Solanales</taxon>
        <taxon>Solanaceae</taxon>
        <taxon>Solanoideae</taxon>
        <taxon>Capsiceae</taxon>
        <taxon>Capsicum</taxon>
    </lineage>
</organism>
<dbReference type="EMBL" id="MLFT02000002">
    <property type="protein sequence ID" value="PHT56884.1"/>
    <property type="molecule type" value="Genomic_DNA"/>
</dbReference>
<reference evidence="3" key="2">
    <citation type="journal article" date="2017" name="J. Anim. Genet.">
        <title>Multiple reference genome sequences of hot pepper reveal the massive evolution of plant disease resistance genes by retroduplication.</title>
        <authorList>
            <person name="Kim S."/>
            <person name="Park J."/>
            <person name="Yeom S.-I."/>
            <person name="Kim Y.-M."/>
            <person name="Seo E."/>
            <person name="Kim K.-T."/>
            <person name="Kim M.-S."/>
            <person name="Lee J.M."/>
            <person name="Cheong K."/>
            <person name="Shin H.-S."/>
            <person name="Kim S.-B."/>
            <person name="Han K."/>
            <person name="Lee J."/>
            <person name="Park M."/>
            <person name="Lee H.-A."/>
            <person name="Lee H.-Y."/>
            <person name="Lee Y."/>
            <person name="Oh S."/>
            <person name="Lee J.H."/>
            <person name="Choi E."/>
            <person name="Choi E."/>
            <person name="Lee S.E."/>
            <person name="Jeon J."/>
            <person name="Kim H."/>
            <person name="Choi G."/>
            <person name="Song H."/>
            <person name="Lee J."/>
            <person name="Lee S.-C."/>
            <person name="Kwon J.-K."/>
            <person name="Lee H.-Y."/>
            <person name="Koo N."/>
            <person name="Hong Y."/>
            <person name="Kim R.W."/>
            <person name="Kang W.-H."/>
            <person name="Huh J.H."/>
            <person name="Kang B.-C."/>
            <person name="Yang T.-J."/>
            <person name="Lee Y.-H."/>
            <person name="Bennetzen J.L."/>
            <person name="Choi D."/>
        </authorList>
    </citation>
    <scope>NUCLEOTIDE SEQUENCE [LARGE SCALE GENOMIC DNA]</scope>
    <source>
        <strain evidence="3">cv. PBC81</strain>
    </source>
</reference>
<feature type="domain" description="At1g61320/AtMIF1 LRR" evidence="1">
    <location>
        <begin position="8"/>
        <end position="217"/>
    </location>
</feature>
<dbReference type="Pfam" id="PF23622">
    <property type="entry name" value="LRR_At1g61320_AtMIF1"/>
    <property type="match status" value="1"/>
</dbReference>
<accession>A0A2G2XHB6</accession>
<dbReference type="PANTHER" id="PTHR34145:SF28">
    <property type="entry name" value="F-BOX DOMAIN-CONTAINING PROTEIN"/>
    <property type="match status" value="1"/>
</dbReference>
<dbReference type="InterPro" id="IPR053772">
    <property type="entry name" value="At1g61320/At1g61330-like"/>
</dbReference>
<dbReference type="PANTHER" id="PTHR34145">
    <property type="entry name" value="OS02G0105600 PROTEIN"/>
    <property type="match status" value="1"/>
</dbReference>
<comment type="caution">
    <text evidence="2">The sequence shown here is derived from an EMBL/GenBank/DDBJ whole genome shotgun (WGS) entry which is preliminary data.</text>
</comment>
<dbReference type="AlphaFoldDB" id="A0A2G2XHB6"/>
<dbReference type="Proteomes" id="UP000224567">
    <property type="component" value="Unassembled WGS sequence"/>
</dbReference>
<evidence type="ECO:0000313" key="2">
    <source>
        <dbReference type="EMBL" id="PHT56884.1"/>
    </source>
</evidence>
<reference evidence="2 3" key="1">
    <citation type="journal article" date="2017" name="Genome Biol.">
        <title>New reference genome sequences of hot pepper reveal the massive evolution of plant disease-resistance genes by retroduplication.</title>
        <authorList>
            <person name="Kim S."/>
            <person name="Park J."/>
            <person name="Yeom S.I."/>
            <person name="Kim Y.M."/>
            <person name="Seo E."/>
            <person name="Kim K.T."/>
            <person name="Kim M.S."/>
            <person name="Lee J.M."/>
            <person name="Cheong K."/>
            <person name="Shin H.S."/>
            <person name="Kim S.B."/>
            <person name="Han K."/>
            <person name="Lee J."/>
            <person name="Park M."/>
            <person name="Lee H.A."/>
            <person name="Lee H.Y."/>
            <person name="Lee Y."/>
            <person name="Oh S."/>
            <person name="Lee J.H."/>
            <person name="Choi E."/>
            <person name="Choi E."/>
            <person name="Lee S.E."/>
            <person name="Jeon J."/>
            <person name="Kim H."/>
            <person name="Choi G."/>
            <person name="Song H."/>
            <person name="Lee J."/>
            <person name="Lee S.C."/>
            <person name="Kwon J.K."/>
            <person name="Lee H.Y."/>
            <person name="Koo N."/>
            <person name="Hong Y."/>
            <person name="Kim R.W."/>
            <person name="Kang W.H."/>
            <person name="Huh J.H."/>
            <person name="Kang B.C."/>
            <person name="Yang T.J."/>
            <person name="Lee Y.H."/>
            <person name="Bennetzen J.L."/>
            <person name="Choi D."/>
        </authorList>
    </citation>
    <scope>NUCLEOTIDE SEQUENCE [LARGE SCALE GENOMIC DNA]</scope>
    <source>
        <strain evidence="3">cv. PBC81</strain>
    </source>
</reference>
<keyword evidence="3" id="KW-1185">Reference proteome</keyword>
<proteinExistence type="predicted"/>
<name>A0A2G2XHB6_CAPBA</name>
<sequence length="292" mass="33132">MIFLLENGQLEGILSTCLNLNQLIIKYCKLLDKLCISGTVKSVLFADCGGLEEIDLQATNLHGFECLFDNKVRFYFSSVPVLEHVKINLRGDASMPYILGEFATDLPAQATHFSTEMQIFENLRMLALLFESTFDFEIVKVFPVLDVCSVLQYLDILQHMTYGQKARGSHTGSPLSPTDHTELKEVRFGGFHGTKEEIKLATYILRSATVLDQMFLSQYSIGPHFKAYYGHDIWEKRERERISLQRQLLGQAISSSTVGLGAILVELLPEMEPQMDRSSKKEPILDMCKRHL</sequence>
<gene>
    <name evidence="2" type="ORF">CQW23_05370</name>
</gene>